<dbReference type="InParanoid" id="A0A0D0DE69"/>
<dbReference type="EMBL" id="KN826373">
    <property type="protein sequence ID" value="KIK79119.1"/>
    <property type="molecule type" value="Genomic_DNA"/>
</dbReference>
<protein>
    <submittedName>
        <fullName evidence="2">Uncharacterized protein</fullName>
    </submittedName>
</protein>
<dbReference type="AlphaFoldDB" id="A0A0D0DE69"/>
<dbReference type="OrthoDB" id="2690041at2759"/>
<dbReference type="Proteomes" id="UP000054538">
    <property type="component" value="Unassembled WGS sequence"/>
</dbReference>
<feature type="signal peptide" evidence="1">
    <location>
        <begin position="1"/>
        <end position="24"/>
    </location>
</feature>
<accession>A0A0D0DE69</accession>
<keyword evidence="1" id="KW-0732">Signal</keyword>
<gene>
    <name evidence="2" type="ORF">PAXRUDRAFT_162147</name>
</gene>
<evidence type="ECO:0000313" key="2">
    <source>
        <dbReference type="EMBL" id="KIK79119.1"/>
    </source>
</evidence>
<sequence length="112" mass="12395">MKPIANEWMCTGLFASLLVHADNAQQSFSSDSGPSLYLALPALEALHKALGSHSEQSKYEVFHTGLVAAVGKIHEYYEQTSDSDAYTMVMLLDPNGKDSHFKKQIEKLHTLL</sequence>
<name>A0A0D0DE69_9AGAM</name>
<evidence type="ECO:0000313" key="3">
    <source>
        <dbReference type="Proteomes" id="UP000054538"/>
    </source>
</evidence>
<proteinExistence type="predicted"/>
<reference evidence="2 3" key="1">
    <citation type="submission" date="2014-04" db="EMBL/GenBank/DDBJ databases">
        <authorList>
            <consortium name="DOE Joint Genome Institute"/>
            <person name="Kuo A."/>
            <person name="Kohler A."/>
            <person name="Jargeat P."/>
            <person name="Nagy L.G."/>
            <person name="Floudas D."/>
            <person name="Copeland A."/>
            <person name="Barry K.W."/>
            <person name="Cichocki N."/>
            <person name="Veneault-Fourrey C."/>
            <person name="LaButti K."/>
            <person name="Lindquist E.A."/>
            <person name="Lipzen A."/>
            <person name="Lundell T."/>
            <person name="Morin E."/>
            <person name="Murat C."/>
            <person name="Sun H."/>
            <person name="Tunlid A."/>
            <person name="Henrissat B."/>
            <person name="Grigoriev I.V."/>
            <person name="Hibbett D.S."/>
            <person name="Martin F."/>
            <person name="Nordberg H.P."/>
            <person name="Cantor M.N."/>
            <person name="Hua S.X."/>
        </authorList>
    </citation>
    <scope>NUCLEOTIDE SEQUENCE [LARGE SCALE GENOMIC DNA]</scope>
    <source>
        <strain evidence="2 3">Ve08.2h10</strain>
    </source>
</reference>
<dbReference type="HOGENOM" id="CLU_104896_1_1_1"/>
<organism evidence="2 3">
    <name type="scientific">Paxillus rubicundulus Ve08.2h10</name>
    <dbReference type="NCBI Taxonomy" id="930991"/>
    <lineage>
        <taxon>Eukaryota</taxon>
        <taxon>Fungi</taxon>
        <taxon>Dikarya</taxon>
        <taxon>Basidiomycota</taxon>
        <taxon>Agaricomycotina</taxon>
        <taxon>Agaricomycetes</taxon>
        <taxon>Agaricomycetidae</taxon>
        <taxon>Boletales</taxon>
        <taxon>Paxilineae</taxon>
        <taxon>Paxillaceae</taxon>
        <taxon>Paxillus</taxon>
    </lineage>
</organism>
<feature type="chain" id="PRO_5002209069" evidence="1">
    <location>
        <begin position="25"/>
        <end position="112"/>
    </location>
</feature>
<reference evidence="3" key="2">
    <citation type="submission" date="2015-01" db="EMBL/GenBank/DDBJ databases">
        <title>Evolutionary Origins and Diversification of the Mycorrhizal Mutualists.</title>
        <authorList>
            <consortium name="DOE Joint Genome Institute"/>
            <consortium name="Mycorrhizal Genomics Consortium"/>
            <person name="Kohler A."/>
            <person name="Kuo A."/>
            <person name="Nagy L.G."/>
            <person name="Floudas D."/>
            <person name="Copeland A."/>
            <person name="Barry K.W."/>
            <person name="Cichocki N."/>
            <person name="Veneault-Fourrey C."/>
            <person name="LaButti K."/>
            <person name="Lindquist E.A."/>
            <person name="Lipzen A."/>
            <person name="Lundell T."/>
            <person name="Morin E."/>
            <person name="Murat C."/>
            <person name="Riley R."/>
            <person name="Ohm R."/>
            <person name="Sun H."/>
            <person name="Tunlid A."/>
            <person name="Henrissat B."/>
            <person name="Grigoriev I.V."/>
            <person name="Hibbett D.S."/>
            <person name="Martin F."/>
        </authorList>
    </citation>
    <scope>NUCLEOTIDE SEQUENCE [LARGE SCALE GENOMIC DNA]</scope>
    <source>
        <strain evidence="3">Ve08.2h10</strain>
    </source>
</reference>
<keyword evidence="3" id="KW-1185">Reference proteome</keyword>
<evidence type="ECO:0000256" key="1">
    <source>
        <dbReference type="SAM" id="SignalP"/>
    </source>
</evidence>